<dbReference type="Proteomes" id="UP001320898">
    <property type="component" value="Unassembled WGS sequence"/>
</dbReference>
<sequence>MDEDVSDDALFEVHQRIVGLEFCFAELVRLLHETGVIDGAVLSEQIGLMFDDFQRKNEDGSLLTEIHRCRDLVDMATAPEWNGPTSMPFSTRPRRGSRRDDQ</sequence>
<organism evidence="2 3">
    <name type="scientific">Microbaculum marinisediminis</name>
    <dbReference type="NCBI Taxonomy" id="2931392"/>
    <lineage>
        <taxon>Bacteria</taxon>
        <taxon>Pseudomonadati</taxon>
        <taxon>Pseudomonadota</taxon>
        <taxon>Alphaproteobacteria</taxon>
        <taxon>Hyphomicrobiales</taxon>
        <taxon>Tepidamorphaceae</taxon>
        <taxon>Microbaculum</taxon>
    </lineage>
</organism>
<dbReference type="RefSeq" id="WP_261614181.1">
    <property type="nucleotide sequence ID" value="NZ_JALIDZ010000001.1"/>
</dbReference>
<dbReference type="EMBL" id="JALIDZ010000001">
    <property type="protein sequence ID" value="MCT8970616.1"/>
    <property type="molecule type" value="Genomic_DNA"/>
</dbReference>
<dbReference type="AlphaFoldDB" id="A0AAW5QRC5"/>
<accession>A0AAW5QRC5</accession>
<name>A0AAW5QRC5_9HYPH</name>
<gene>
    <name evidence="2" type="ORF">MUB46_01970</name>
</gene>
<evidence type="ECO:0000313" key="2">
    <source>
        <dbReference type="EMBL" id="MCT8970616.1"/>
    </source>
</evidence>
<evidence type="ECO:0000256" key="1">
    <source>
        <dbReference type="SAM" id="MobiDB-lite"/>
    </source>
</evidence>
<proteinExistence type="predicted"/>
<protein>
    <submittedName>
        <fullName evidence="2">Uncharacterized protein</fullName>
    </submittedName>
</protein>
<comment type="caution">
    <text evidence="2">The sequence shown here is derived from an EMBL/GenBank/DDBJ whole genome shotgun (WGS) entry which is preliminary data.</text>
</comment>
<evidence type="ECO:0000313" key="3">
    <source>
        <dbReference type="Proteomes" id="UP001320898"/>
    </source>
</evidence>
<reference evidence="2 3" key="1">
    <citation type="submission" date="2022-04" db="EMBL/GenBank/DDBJ databases">
        <authorList>
            <person name="Ye Y.-Q."/>
            <person name="Du Z.-J."/>
        </authorList>
    </citation>
    <scope>NUCLEOTIDE SEQUENCE [LARGE SCALE GENOMIC DNA]</scope>
    <source>
        <strain evidence="2 3">A6E488</strain>
    </source>
</reference>
<feature type="compositionally biased region" description="Basic residues" evidence="1">
    <location>
        <begin position="92"/>
        <end position="102"/>
    </location>
</feature>
<keyword evidence="3" id="KW-1185">Reference proteome</keyword>
<feature type="region of interest" description="Disordered" evidence="1">
    <location>
        <begin position="79"/>
        <end position="102"/>
    </location>
</feature>